<keyword evidence="7" id="KW-0539">Nucleus</keyword>
<reference evidence="10 11" key="1">
    <citation type="submission" date="2019-03" db="EMBL/GenBank/DDBJ databases">
        <title>Single cell metagenomics reveals metabolic interactions within the superorganism composed of flagellate Streblomastix strix and complex community of Bacteroidetes bacteria on its surface.</title>
        <authorList>
            <person name="Treitli S.C."/>
            <person name="Kolisko M."/>
            <person name="Husnik F."/>
            <person name="Keeling P."/>
            <person name="Hampl V."/>
        </authorList>
    </citation>
    <scope>NUCLEOTIDE SEQUENCE [LARGE SCALE GENOMIC DNA]</scope>
    <source>
        <strain evidence="10">ST1C</strain>
    </source>
</reference>
<evidence type="ECO:0000256" key="5">
    <source>
        <dbReference type="ARBA" id="ARBA00023015"/>
    </source>
</evidence>
<evidence type="ECO:0000313" key="11">
    <source>
        <dbReference type="Proteomes" id="UP000324800"/>
    </source>
</evidence>
<evidence type="ECO:0000256" key="3">
    <source>
        <dbReference type="ARBA" id="ARBA00022771"/>
    </source>
</evidence>
<feature type="domain" description="C2H2-type" evidence="9">
    <location>
        <begin position="14"/>
        <end position="41"/>
    </location>
</feature>
<comment type="caution">
    <text evidence="10">The sequence shown here is derived from an EMBL/GenBank/DDBJ whole genome shotgun (WGS) entry which is preliminary data.</text>
</comment>
<dbReference type="PROSITE" id="PS00028">
    <property type="entry name" value="ZINC_FINGER_C2H2_1"/>
    <property type="match status" value="3"/>
</dbReference>
<dbReference type="OrthoDB" id="6365676at2759"/>
<dbReference type="GO" id="GO:0005634">
    <property type="term" value="C:nucleus"/>
    <property type="evidence" value="ECO:0007669"/>
    <property type="project" value="UniProtKB-SubCell"/>
</dbReference>
<evidence type="ECO:0000256" key="4">
    <source>
        <dbReference type="ARBA" id="ARBA00022833"/>
    </source>
</evidence>
<gene>
    <name evidence="10" type="ORF">EZS28_019383</name>
</gene>
<evidence type="ECO:0000256" key="2">
    <source>
        <dbReference type="ARBA" id="ARBA00022723"/>
    </source>
</evidence>
<organism evidence="10 11">
    <name type="scientific">Streblomastix strix</name>
    <dbReference type="NCBI Taxonomy" id="222440"/>
    <lineage>
        <taxon>Eukaryota</taxon>
        <taxon>Metamonada</taxon>
        <taxon>Preaxostyla</taxon>
        <taxon>Oxymonadida</taxon>
        <taxon>Streblomastigidae</taxon>
        <taxon>Streblomastix</taxon>
    </lineage>
</organism>
<evidence type="ECO:0000313" key="10">
    <source>
        <dbReference type="EMBL" id="KAA6385091.1"/>
    </source>
</evidence>
<dbReference type="SUPFAM" id="SSF57667">
    <property type="entry name" value="beta-beta-alpha zinc fingers"/>
    <property type="match status" value="2"/>
</dbReference>
<evidence type="ECO:0000259" key="9">
    <source>
        <dbReference type="PROSITE" id="PS50157"/>
    </source>
</evidence>
<evidence type="ECO:0000256" key="6">
    <source>
        <dbReference type="ARBA" id="ARBA00023163"/>
    </source>
</evidence>
<accession>A0A5J4VRB9</accession>
<dbReference type="InterPro" id="IPR036236">
    <property type="entry name" value="Znf_C2H2_sf"/>
</dbReference>
<dbReference type="AlphaFoldDB" id="A0A5J4VRB9"/>
<evidence type="ECO:0000256" key="8">
    <source>
        <dbReference type="PROSITE-ProRule" id="PRU00042"/>
    </source>
</evidence>
<dbReference type="EMBL" id="SNRW01005429">
    <property type="protein sequence ID" value="KAA6385091.1"/>
    <property type="molecule type" value="Genomic_DNA"/>
</dbReference>
<dbReference type="Gene3D" id="3.30.160.60">
    <property type="entry name" value="Classic Zinc Finger"/>
    <property type="match status" value="1"/>
</dbReference>
<dbReference type="SMART" id="SM00355">
    <property type="entry name" value="ZnF_C2H2"/>
    <property type="match status" value="3"/>
</dbReference>
<keyword evidence="5" id="KW-0805">Transcription regulation</keyword>
<dbReference type="PANTHER" id="PTHR46179">
    <property type="entry name" value="ZINC FINGER PROTEIN"/>
    <property type="match status" value="1"/>
</dbReference>
<keyword evidence="6" id="KW-0804">Transcription</keyword>
<dbReference type="Proteomes" id="UP000324800">
    <property type="component" value="Unassembled WGS sequence"/>
</dbReference>
<dbReference type="GO" id="GO:0006357">
    <property type="term" value="P:regulation of transcription by RNA polymerase II"/>
    <property type="evidence" value="ECO:0007669"/>
    <property type="project" value="TreeGrafter"/>
</dbReference>
<feature type="domain" description="C2H2-type" evidence="9">
    <location>
        <begin position="42"/>
        <end position="65"/>
    </location>
</feature>
<name>A0A5J4VRB9_9EUKA</name>
<dbReference type="PROSITE" id="PS50157">
    <property type="entry name" value="ZINC_FINGER_C2H2_2"/>
    <property type="match status" value="2"/>
</dbReference>
<keyword evidence="3 8" id="KW-0863">Zinc-finger</keyword>
<protein>
    <recommendedName>
        <fullName evidence="9">C2H2-type domain-containing protein</fullName>
    </recommendedName>
</protein>
<dbReference type="InterPro" id="IPR013087">
    <property type="entry name" value="Znf_C2H2_type"/>
</dbReference>
<sequence>MEPEESLSKTQFGYKCKICGGVFLEIRNAREHADMHFGTGQASCEDCGKKFASQRLLRRHQIKDHGLIVKRKQKTAQQTKVKEKLRVRDYGVFHCDAPGCTLRFETLERLEDHILKQHKKTDKPFVCLYPGCGRSQIHDVKDGNDEVTINIKNIQLHQSLQLTMSPEGVCVVCGANHDSLKGRHVCPYQHLIKRKR</sequence>
<dbReference type="GO" id="GO:0008270">
    <property type="term" value="F:zinc ion binding"/>
    <property type="evidence" value="ECO:0007669"/>
    <property type="project" value="UniProtKB-KW"/>
</dbReference>
<evidence type="ECO:0000256" key="1">
    <source>
        <dbReference type="ARBA" id="ARBA00004123"/>
    </source>
</evidence>
<evidence type="ECO:0000256" key="7">
    <source>
        <dbReference type="ARBA" id="ARBA00023242"/>
    </source>
</evidence>
<proteinExistence type="predicted"/>
<keyword evidence="4" id="KW-0862">Zinc</keyword>
<dbReference type="InterPro" id="IPR051061">
    <property type="entry name" value="Zinc_finger_trans_reg"/>
</dbReference>
<dbReference type="Pfam" id="PF00096">
    <property type="entry name" value="zf-C2H2"/>
    <property type="match status" value="1"/>
</dbReference>
<comment type="subcellular location">
    <subcellularLocation>
        <location evidence="1">Nucleus</location>
    </subcellularLocation>
</comment>
<dbReference type="PANTHER" id="PTHR46179:SF13">
    <property type="entry name" value="C2H2-TYPE DOMAIN-CONTAINING PROTEIN"/>
    <property type="match status" value="1"/>
</dbReference>
<keyword evidence="2" id="KW-0479">Metal-binding</keyword>